<evidence type="ECO:0000259" key="8">
    <source>
        <dbReference type="PROSITE" id="PS50067"/>
    </source>
</evidence>
<protein>
    <recommendedName>
        <fullName evidence="8">Kinesin motor domain-containing protein</fullName>
    </recommendedName>
</protein>
<feature type="region of interest" description="Disordered" evidence="7">
    <location>
        <begin position="817"/>
        <end position="850"/>
    </location>
</feature>
<keyword evidence="2 5" id="KW-0067">ATP-binding</keyword>
<feature type="compositionally biased region" description="Low complexity" evidence="7">
    <location>
        <begin position="310"/>
        <end position="329"/>
    </location>
</feature>
<feature type="compositionally biased region" description="Basic and acidic residues" evidence="7">
    <location>
        <begin position="1036"/>
        <end position="1046"/>
    </location>
</feature>
<evidence type="ECO:0000256" key="5">
    <source>
        <dbReference type="PROSITE-ProRule" id="PRU00283"/>
    </source>
</evidence>
<feature type="region of interest" description="Disordered" evidence="7">
    <location>
        <begin position="678"/>
        <end position="777"/>
    </location>
</feature>
<feature type="compositionally biased region" description="Polar residues" evidence="7">
    <location>
        <begin position="1005"/>
        <end position="1018"/>
    </location>
</feature>
<feature type="compositionally biased region" description="Basic and acidic residues" evidence="7">
    <location>
        <begin position="698"/>
        <end position="734"/>
    </location>
</feature>
<dbReference type="GO" id="GO:0003777">
    <property type="term" value="F:microtubule motor activity"/>
    <property type="evidence" value="ECO:0007669"/>
    <property type="project" value="InterPro"/>
</dbReference>
<dbReference type="InterPro" id="IPR027417">
    <property type="entry name" value="P-loop_NTPase"/>
</dbReference>
<feature type="compositionally biased region" description="Low complexity" evidence="7">
    <location>
        <begin position="1100"/>
        <end position="1116"/>
    </location>
</feature>
<feature type="compositionally biased region" description="Polar residues" evidence="7">
    <location>
        <begin position="914"/>
        <end position="934"/>
    </location>
</feature>
<keyword evidence="3 6" id="KW-0175">Coiled coil</keyword>
<organism evidence="9 10">
    <name type="scientific">Malassezia yamatoensis</name>
    <dbReference type="NCBI Taxonomy" id="253288"/>
    <lineage>
        <taxon>Eukaryota</taxon>
        <taxon>Fungi</taxon>
        <taxon>Dikarya</taxon>
        <taxon>Basidiomycota</taxon>
        <taxon>Ustilaginomycotina</taxon>
        <taxon>Malasseziomycetes</taxon>
        <taxon>Malasseziales</taxon>
        <taxon>Malasseziaceae</taxon>
        <taxon>Malassezia</taxon>
    </lineage>
</organism>
<feature type="region of interest" description="Disordered" evidence="7">
    <location>
        <begin position="42"/>
        <end position="66"/>
    </location>
</feature>
<dbReference type="PRINTS" id="PR00380">
    <property type="entry name" value="KINESINHEAVY"/>
</dbReference>
<feature type="compositionally biased region" description="Basic and acidic residues" evidence="7">
    <location>
        <begin position="745"/>
        <end position="777"/>
    </location>
</feature>
<dbReference type="InterPro" id="IPR036961">
    <property type="entry name" value="Kinesin_motor_dom_sf"/>
</dbReference>
<comment type="similarity">
    <text evidence="5">Belongs to the TRAFAC class myosin-kinesin ATPase superfamily. Kinesin family.</text>
</comment>
<feature type="region of interest" description="Disordered" evidence="7">
    <location>
        <begin position="478"/>
        <end position="526"/>
    </location>
</feature>
<dbReference type="InterPro" id="IPR019821">
    <property type="entry name" value="Kinesin_motor_CS"/>
</dbReference>
<feature type="region of interest" description="Disordered" evidence="7">
    <location>
        <begin position="308"/>
        <end position="332"/>
    </location>
</feature>
<dbReference type="Proteomes" id="UP001219567">
    <property type="component" value="Chromosome 2"/>
</dbReference>
<dbReference type="SMART" id="SM00129">
    <property type="entry name" value="KISc"/>
    <property type="match status" value="1"/>
</dbReference>
<dbReference type="GO" id="GO:0007018">
    <property type="term" value="P:microtubule-based movement"/>
    <property type="evidence" value="ECO:0007669"/>
    <property type="project" value="InterPro"/>
</dbReference>
<feature type="compositionally biased region" description="Low complexity" evidence="7">
    <location>
        <begin position="681"/>
        <end position="694"/>
    </location>
</feature>
<feature type="region of interest" description="Disordered" evidence="7">
    <location>
        <begin position="578"/>
        <end position="597"/>
    </location>
</feature>
<evidence type="ECO:0000256" key="2">
    <source>
        <dbReference type="ARBA" id="ARBA00022840"/>
    </source>
</evidence>
<evidence type="ECO:0000313" key="10">
    <source>
        <dbReference type="Proteomes" id="UP001219567"/>
    </source>
</evidence>
<keyword evidence="4 5" id="KW-0505">Motor protein</keyword>
<feature type="compositionally biased region" description="Basic and acidic residues" evidence="7">
    <location>
        <begin position="578"/>
        <end position="594"/>
    </location>
</feature>
<dbReference type="PROSITE" id="PS50067">
    <property type="entry name" value="KINESIN_MOTOR_2"/>
    <property type="match status" value="1"/>
</dbReference>
<name>A0AAJ6CI38_9BASI</name>
<dbReference type="PANTHER" id="PTHR47968">
    <property type="entry name" value="CENTROMERE PROTEIN E"/>
    <property type="match status" value="1"/>
</dbReference>
<evidence type="ECO:0000256" key="3">
    <source>
        <dbReference type="ARBA" id="ARBA00023054"/>
    </source>
</evidence>
<dbReference type="PROSITE" id="PS00411">
    <property type="entry name" value="KINESIN_MOTOR_1"/>
    <property type="match status" value="1"/>
</dbReference>
<reference evidence="9 10" key="1">
    <citation type="submission" date="2023-03" db="EMBL/GenBank/DDBJ databases">
        <title>Mating type loci evolution in Malassezia.</title>
        <authorList>
            <person name="Coelho M.A."/>
        </authorList>
    </citation>
    <scope>NUCLEOTIDE SEQUENCE [LARGE SCALE GENOMIC DNA]</scope>
    <source>
        <strain evidence="9 10">CBS 9725</strain>
    </source>
</reference>
<dbReference type="Pfam" id="PF00225">
    <property type="entry name" value="Kinesin"/>
    <property type="match status" value="1"/>
</dbReference>
<feature type="region of interest" description="Disordered" evidence="7">
    <location>
        <begin position="1077"/>
        <end position="1218"/>
    </location>
</feature>
<evidence type="ECO:0000256" key="6">
    <source>
        <dbReference type="SAM" id="Coils"/>
    </source>
</evidence>
<feature type="compositionally biased region" description="Polar residues" evidence="7">
    <location>
        <begin position="1125"/>
        <end position="1146"/>
    </location>
</feature>
<dbReference type="InterPro" id="IPR027640">
    <property type="entry name" value="Kinesin-like_fam"/>
</dbReference>
<gene>
    <name evidence="9" type="ORF">MYAM1_002192</name>
</gene>
<feature type="compositionally biased region" description="Polar residues" evidence="7">
    <location>
        <begin position="513"/>
        <end position="523"/>
    </location>
</feature>
<accession>A0AAJ6CI38</accession>
<dbReference type="PANTHER" id="PTHR47968:SF75">
    <property type="entry name" value="CENTROMERE-ASSOCIATED PROTEIN E"/>
    <property type="match status" value="1"/>
</dbReference>
<dbReference type="InterPro" id="IPR001752">
    <property type="entry name" value="Kinesin_motor_dom"/>
</dbReference>
<dbReference type="Gene3D" id="3.40.850.10">
    <property type="entry name" value="Kinesin motor domain"/>
    <property type="match status" value="1"/>
</dbReference>
<evidence type="ECO:0000313" key="9">
    <source>
        <dbReference type="EMBL" id="WFC99448.1"/>
    </source>
</evidence>
<feature type="compositionally biased region" description="Polar residues" evidence="7">
    <location>
        <begin position="977"/>
        <end position="994"/>
    </location>
</feature>
<keyword evidence="10" id="KW-1185">Reference proteome</keyword>
<dbReference type="GO" id="GO:0008017">
    <property type="term" value="F:microtubule binding"/>
    <property type="evidence" value="ECO:0007669"/>
    <property type="project" value="InterPro"/>
</dbReference>
<feature type="domain" description="Kinesin motor" evidence="8">
    <location>
        <begin position="13"/>
        <end position="383"/>
    </location>
</feature>
<dbReference type="GO" id="GO:0005524">
    <property type="term" value="F:ATP binding"/>
    <property type="evidence" value="ECO:0007669"/>
    <property type="project" value="UniProtKB-UniRule"/>
</dbReference>
<evidence type="ECO:0000256" key="1">
    <source>
        <dbReference type="ARBA" id="ARBA00022741"/>
    </source>
</evidence>
<feature type="binding site" evidence="5">
    <location>
        <begin position="112"/>
        <end position="119"/>
    </location>
    <ligand>
        <name>ATP</name>
        <dbReference type="ChEBI" id="CHEBI:30616"/>
    </ligand>
</feature>
<sequence length="1300" mass="144933">MPSAEAMAGTRENVVVCVRLRPSKQDEHLWMVDAENHRIVPRPQHPALSKRAGSSHPNGMHDDEDRGSAMYDFRFDHLVLENERTESLYEESVLPVVRSAMEGYNGTVFAYGQTGSGKTYTMSGTPDEPGVIPCAVHDIFEMIRETPERAFLLRVSFLEIYNETLKDLLAMDSSTSSNLRSSTSTARFSTTPQVPRIVEERGRVSLVGLYEEVVTTPGEVLDLLRRGEAARHVGATDWNTRSSRSHSVFQITIESQEDAQSGVRISQLNLIDLAGSERAASELARRKEGAYINKSLLTLGTVIAKLTEPSSTPSLSSSTSSTSSAMTSSQQHIPYRDSKLTRLLQTSLSGDARVAVLCTISQEFSAAQETLSTLKFGRRCKMVVTKAQKHVTVDEKALLEQYRKELDVLRARLEASTSSADDESLPHTPPRLRTDLEALRSEHAEAAQEVANLQETRQGLQSQIDHLTRLILTSRNVAAATPRRSSLRVKEEYASSPRRGPRMSDLPSRATHHANTASPSQANDKMEITQHTEFATMRRELRKLREEHQSTIHAMQEQLAAERLRAEEALAEAEEAKVEAQEARIDAEEARAEAEEANAENQELKSMLEESRLDVDQAQSQADDLQENIHSLHSTLDELTEELEHKRNEVKDWSEQAEENQQEVQELLSQLEIAHEEAEEAQAYAEQVANENQQLNQETDRLKADLHDSESEIEQLRSDFEQISKDSLSSEHTKRQILSPEQALDDARSDAKASRTEAERLQRQLQDAREEHAADEAHREFRELVGGNHHVDDSDKDHAHLYARIAALERALAEERATRDLESLPGRPPASPMRARKNVTPPRVPLRTRSTGASPELRVNEVEKLRAQIAEQTTLIASLNQSVESWQSRVQMQAQKIAQLAAMVEGEDKPSLKQDMTASSLPKSRSRVQQQAFDQEQDRIQVPRRTSFRTPPIHADDANRGIASSFEDSSSSSSQSLATTYKPNRISKQAASRQSNDDLAKHNPLSFTNKDTSTTDTAQVPKKRVQAIWHSAASASRDKDPRHFEPTKASTQDTKRLTIPTTFLNLDDTVPFYTKRTEAPSKLNMPPNTMRAVSDPTRTSSPEIFSSAKSSASPISTRRPLPQPRTINNENRTKPQLTSSQSSSHANHPLPTTPRGRNLPLPPAQGDIVPSGSVAALKASYSSQPESQIRSKPRISSMSRRRSSLTPLPESASLTLGSRASAFGLNTEEKPRRPTTNKHGQGERNREASILRELNDLRAMPRVESNRSMYTTSQSMLPSEPTQARLAAAAYKTDASQYYI</sequence>
<feature type="coiled-coil region" evidence="6">
    <location>
        <begin position="399"/>
        <end position="470"/>
    </location>
</feature>
<proteinExistence type="inferred from homology"/>
<feature type="compositionally biased region" description="Low complexity" evidence="7">
    <location>
        <begin position="964"/>
        <end position="976"/>
    </location>
</feature>
<feature type="region of interest" description="Disordered" evidence="7">
    <location>
        <begin position="907"/>
        <end position="1056"/>
    </location>
</feature>
<evidence type="ECO:0000256" key="7">
    <source>
        <dbReference type="SAM" id="MobiDB-lite"/>
    </source>
</evidence>
<dbReference type="EMBL" id="CP119944">
    <property type="protein sequence ID" value="WFC99448.1"/>
    <property type="molecule type" value="Genomic_DNA"/>
</dbReference>
<keyword evidence="1 5" id="KW-0547">Nucleotide-binding</keyword>
<dbReference type="SUPFAM" id="SSF52540">
    <property type="entry name" value="P-loop containing nucleoside triphosphate hydrolases"/>
    <property type="match status" value="1"/>
</dbReference>
<evidence type="ECO:0000256" key="4">
    <source>
        <dbReference type="ARBA" id="ARBA00023175"/>
    </source>
</evidence>